<evidence type="ECO:0000313" key="1">
    <source>
        <dbReference type="EMBL" id="OXA38692.1"/>
    </source>
</evidence>
<keyword evidence="2" id="KW-1185">Reference proteome</keyword>
<protein>
    <submittedName>
        <fullName evidence="1">Uncharacterized protein</fullName>
    </submittedName>
</protein>
<gene>
    <name evidence="1" type="ORF">Fcan01_26510</name>
</gene>
<evidence type="ECO:0000313" key="2">
    <source>
        <dbReference type="Proteomes" id="UP000198287"/>
    </source>
</evidence>
<sequence>MNEPSVQINLDSLSPEAAIELLQSCLDPYVNIQDKDYDEVTKLSEISPHLYHHPGLIRAFCDVFKETQAAQNLLSLNSSVYMLPKQKEDLLYSKGKQNSLLEEWEKFTLKAFQAEPESLRTESNRTSTSPHLCATLGEVGQGYFGHRKDFDATISPIRFTP</sequence>
<comment type="caution">
    <text evidence="1">The sequence shown here is derived from an EMBL/GenBank/DDBJ whole genome shotgun (WGS) entry which is preliminary data.</text>
</comment>
<dbReference type="EMBL" id="LNIX01000044">
    <property type="protein sequence ID" value="OXA38692.1"/>
    <property type="molecule type" value="Genomic_DNA"/>
</dbReference>
<dbReference type="Proteomes" id="UP000198287">
    <property type="component" value="Unassembled WGS sequence"/>
</dbReference>
<organism evidence="1 2">
    <name type="scientific">Folsomia candida</name>
    <name type="common">Springtail</name>
    <dbReference type="NCBI Taxonomy" id="158441"/>
    <lineage>
        <taxon>Eukaryota</taxon>
        <taxon>Metazoa</taxon>
        <taxon>Ecdysozoa</taxon>
        <taxon>Arthropoda</taxon>
        <taxon>Hexapoda</taxon>
        <taxon>Collembola</taxon>
        <taxon>Entomobryomorpha</taxon>
        <taxon>Isotomoidea</taxon>
        <taxon>Isotomidae</taxon>
        <taxon>Proisotominae</taxon>
        <taxon>Folsomia</taxon>
    </lineage>
</organism>
<reference evidence="1 2" key="1">
    <citation type="submission" date="2015-12" db="EMBL/GenBank/DDBJ databases">
        <title>The genome of Folsomia candida.</title>
        <authorList>
            <person name="Faddeeva A."/>
            <person name="Derks M.F."/>
            <person name="Anvar Y."/>
            <person name="Smit S."/>
            <person name="Van Straalen N."/>
            <person name="Roelofs D."/>
        </authorList>
    </citation>
    <scope>NUCLEOTIDE SEQUENCE [LARGE SCALE GENOMIC DNA]</scope>
    <source>
        <strain evidence="1 2">VU population</strain>
        <tissue evidence="1">Whole body</tissue>
    </source>
</reference>
<dbReference type="AlphaFoldDB" id="A0A226CZF4"/>
<name>A0A226CZF4_FOLCA</name>
<proteinExistence type="predicted"/>
<accession>A0A226CZF4</accession>